<feature type="region of interest" description="Disordered" evidence="1">
    <location>
        <begin position="35"/>
        <end position="66"/>
    </location>
</feature>
<dbReference type="InParanoid" id="C5LD74"/>
<feature type="region of interest" description="Disordered" evidence="1">
    <location>
        <begin position="151"/>
        <end position="262"/>
    </location>
</feature>
<evidence type="ECO:0000256" key="1">
    <source>
        <dbReference type="SAM" id="MobiDB-lite"/>
    </source>
</evidence>
<proteinExistence type="predicted"/>
<feature type="compositionally biased region" description="Basic and acidic residues" evidence="1">
    <location>
        <begin position="219"/>
        <end position="231"/>
    </location>
</feature>
<accession>C5LD74</accession>
<dbReference type="RefSeq" id="XP_002773390.1">
    <property type="nucleotide sequence ID" value="XM_002773344.1"/>
</dbReference>
<evidence type="ECO:0000313" key="3">
    <source>
        <dbReference type="Proteomes" id="UP000007800"/>
    </source>
</evidence>
<organism evidence="3">
    <name type="scientific">Perkinsus marinus (strain ATCC 50983 / TXsc)</name>
    <dbReference type="NCBI Taxonomy" id="423536"/>
    <lineage>
        <taxon>Eukaryota</taxon>
        <taxon>Sar</taxon>
        <taxon>Alveolata</taxon>
        <taxon>Perkinsozoa</taxon>
        <taxon>Perkinsea</taxon>
        <taxon>Perkinsida</taxon>
        <taxon>Perkinsidae</taxon>
        <taxon>Perkinsus</taxon>
    </lineage>
</organism>
<sequence>MAPFPSRPSGPSYAPPNIYCPRVLRGQYWLERKSGYHADRTRGGPPQPHSGRAGPSETVTYSSSTAYGVEPVDGGWYYDCENGHGYDPVYSQGVEPQACDDDGDGEYYIDTRWANDRDGLDEQCFNPHCYDNGQCTGSYYSQRAHSWQQQQEQAVSGAWPRDGAYSGGRCQETIHEEGPVEAGVCGGRSNHDNGDSSSARYSERTVREGPIGNSGGGRSELERQRQRRRDESYDERDEPNHDHKHRVERTGIDTIGGGRARE</sequence>
<dbReference type="GeneID" id="9050774"/>
<evidence type="ECO:0000313" key="2">
    <source>
        <dbReference type="EMBL" id="EER05206.1"/>
    </source>
</evidence>
<gene>
    <name evidence="2" type="ORF">Pmar_PMAR027830</name>
</gene>
<feature type="compositionally biased region" description="Polar residues" evidence="1">
    <location>
        <begin position="57"/>
        <end position="66"/>
    </location>
</feature>
<keyword evidence="3" id="KW-1185">Reference proteome</keyword>
<dbReference type="EMBL" id="GG680969">
    <property type="protein sequence ID" value="EER05206.1"/>
    <property type="molecule type" value="Genomic_DNA"/>
</dbReference>
<dbReference type="AlphaFoldDB" id="C5LD74"/>
<reference evidence="2 3" key="1">
    <citation type="submission" date="2008-07" db="EMBL/GenBank/DDBJ databases">
        <authorList>
            <person name="El-Sayed N."/>
            <person name="Caler E."/>
            <person name="Inman J."/>
            <person name="Amedeo P."/>
            <person name="Hass B."/>
            <person name="Wortman J."/>
        </authorList>
    </citation>
    <scope>NUCLEOTIDE SEQUENCE [LARGE SCALE GENOMIC DNA]</scope>
    <source>
        <strain evidence="3">ATCC 50983 / TXsc</strain>
    </source>
</reference>
<name>C5LD74_PERM5</name>
<dbReference type="Proteomes" id="UP000007800">
    <property type="component" value="Unassembled WGS sequence"/>
</dbReference>
<protein>
    <submittedName>
        <fullName evidence="2">Uncharacterized protein</fullName>
    </submittedName>
</protein>